<feature type="compositionally biased region" description="Basic and acidic residues" evidence="1">
    <location>
        <begin position="62"/>
        <end position="78"/>
    </location>
</feature>
<sequence>VRVSALSMVNRLLVLLETDPEESKLLGSGLHPSAKPSKKANAIRMPCGPSKRRCLEAPNRTFSKEYEGADDAPRGRHE</sequence>
<keyword evidence="3" id="KW-1185">Reference proteome</keyword>
<comment type="caution">
    <text evidence="2">The sequence shown here is derived from an EMBL/GenBank/DDBJ whole genome shotgun (WGS) entry which is preliminary data.</text>
</comment>
<organism evidence="2 3">
    <name type="scientific">Lunasporangiospora selenospora</name>
    <dbReference type="NCBI Taxonomy" id="979761"/>
    <lineage>
        <taxon>Eukaryota</taxon>
        <taxon>Fungi</taxon>
        <taxon>Fungi incertae sedis</taxon>
        <taxon>Mucoromycota</taxon>
        <taxon>Mortierellomycotina</taxon>
        <taxon>Mortierellomycetes</taxon>
        <taxon>Mortierellales</taxon>
        <taxon>Mortierellaceae</taxon>
        <taxon>Lunasporangiospora</taxon>
    </lineage>
</organism>
<reference evidence="2" key="1">
    <citation type="journal article" date="2020" name="Fungal Divers.">
        <title>Resolving the Mortierellaceae phylogeny through synthesis of multi-gene phylogenetics and phylogenomics.</title>
        <authorList>
            <person name="Vandepol N."/>
            <person name="Liber J."/>
            <person name="Desiro A."/>
            <person name="Na H."/>
            <person name="Kennedy M."/>
            <person name="Barry K."/>
            <person name="Grigoriev I.V."/>
            <person name="Miller A.N."/>
            <person name="O'Donnell K."/>
            <person name="Stajich J.E."/>
            <person name="Bonito G."/>
        </authorList>
    </citation>
    <scope>NUCLEOTIDE SEQUENCE</scope>
    <source>
        <strain evidence="2">KOD1015</strain>
    </source>
</reference>
<evidence type="ECO:0000313" key="3">
    <source>
        <dbReference type="Proteomes" id="UP000780801"/>
    </source>
</evidence>
<accession>A0A9P6FLE9</accession>
<proteinExistence type="predicted"/>
<gene>
    <name evidence="2" type="ORF">BGW38_006770</name>
</gene>
<feature type="region of interest" description="Disordered" evidence="1">
    <location>
        <begin position="22"/>
        <end position="78"/>
    </location>
</feature>
<name>A0A9P6FLE9_9FUNG</name>
<evidence type="ECO:0000313" key="2">
    <source>
        <dbReference type="EMBL" id="KAF9577788.1"/>
    </source>
</evidence>
<dbReference type="Proteomes" id="UP000780801">
    <property type="component" value="Unassembled WGS sequence"/>
</dbReference>
<protein>
    <submittedName>
        <fullName evidence="2">Uncharacterized protein</fullName>
    </submittedName>
</protein>
<dbReference type="EMBL" id="JAABOA010004368">
    <property type="protein sequence ID" value="KAF9577788.1"/>
    <property type="molecule type" value="Genomic_DNA"/>
</dbReference>
<dbReference type="AlphaFoldDB" id="A0A9P6FLE9"/>
<feature type="non-terminal residue" evidence="2">
    <location>
        <position position="1"/>
    </location>
</feature>
<evidence type="ECO:0000256" key="1">
    <source>
        <dbReference type="SAM" id="MobiDB-lite"/>
    </source>
</evidence>